<feature type="transmembrane region" description="Helical" evidence="8">
    <location>
        <begin position="441"/>
        <end position="458"/>
    </location>
</feature>
<dbReference type="GO" id="GO:0016763">
    <property type="term" value="F:pentosyltransferase activity"/>
    <property type="evidence" value="ECO:0007669"/>
    <property type="project" value="TreeGrafter"/>
</dbReference>
<dbReference type="Pfam" id="PF13231">
    <property type="entry name" value="PMT_2"/>
    <property type="match status" value="1"/>
</dbReference>
<keyword evidence="7 8" id="KW-0472">Membrane</keyword>
<gene>
    <name evidence="10" type="ORF">SAMN04487969_103117</name>
</gene>
<keyword evidence="4 10" id="KW-0808">Transferase</keyword>
<dbReference type="GO" id="GO:0005886">
    <property type="term" value="C:plasma membrane"/>
    <property type="evidence" value="ECO:0007669"/>
    <property type="project" value="UniProtKB-SubCell"/>
</dbReference>
<evidence type="ECO:0000256" key="6">
    <source>
        <dbReference type="ARBA" id="ARBA00022989"/>
    </source>
</evidence>
<evidence type="ECO:0000256" key="1">
    <source>
        <dbReference type="ARBA" id="ARBA00004651"/>
    </source>
</evidence>
<dbReference type="PANTHER" id="PTHR33908">
    <property type="entry name" value="MANNOSYLTRANSFERASE YKCB-RELATED"/>
    <property type="match status" value="1"/>
</dbReference>
<feature type="transmembrane region" description="Helical" evidence="8">
    <location>
        <begin position="182"/>
        <end position="201"/>
    </location>
</feature>
<evidence type="ECO:0000256" key="5">
    <source>
        <dbReference type="ARBA" id="ARBA00022692"/>
    </source>
</evidence>
<keyword evidence="6 8" id="KW-1133">Transmembrane helix</keyword>
<organism evidence="10 11">
    <name type="scientific">Paenibacillus algorifonticola</name>
    <dbReference type="NCBI Taxonomy" id="684063"/>
    <lineage>
        <taxon>Bacteria</taxon>
        <taxon>Bacillati</taxon>
        <taxon>Bacillota</taxon>
        <taxon>Bacilli</taxon>
        <taxon>Bacillales</taxon>
        <taxon>Paenibacillaceae</taxon>
        <taxon>Paenibacillus</taxon>
    </lineage>
</organism>
<evidence type="ECO:0000256" key="3">
    <source>
        <dbReference type="ARBA" id="ARBA00022676"/>
    </source>
</evidence>
<dbReference type="RefSeq" id="WP_052736809.1">
    <property type="nucleotide sequence ID" value="NZ_FONN01000003.1"/>
</dbReference>
<evidence type="ECO:0000256" key="8">
    <source>
        <dbReference type="SAM" id="Phobius"/>
    </source>
</evidence>
<dbReference type="Proteomes" id="UP000183410">
    <property type="component" value="Unassembled WGS sequence"/>
</dbReference>
<keyword evidence="5 8" id="KW-0812">Transmembrane</keyword>
<evidence type="ECO:0000313" key="11">
    <source>
        <dbReference type="Proteomes" id="UP000183410"/>
    </source>
</evidence>
<evidence type="ECO:0000259" key="9">
    <source>
        <dbReference type="Pfam" id="PF13231"/>
    </source>
</evidence>
<proteinExistence type="predicted"/>
<evidence type="ECO:0000313" key="10">
    <source>
        <dbReference type="EMBL" id="SFE50555.1"/>
    </source>
</evidence>
<feature type="domain" description="Glycosyltransferase RgtA/B/C/D-like" evidence="9">
    <location>
        <begin position="139"/>
        <end position="259"/>
    </location>
</feature>
<reference evidence="11" key="1">
    <citation type="submission" date="2016-10" db="EMBL/GenBank/DDBJ databases">
        <authorList>
            <person name="Varghese N."/>
            <person name="Submissions S."/>
        </authorList>
    </citation>
    <scope>NUCLEOTIDE SEQUENCE [LARGE SCALE GENOMIC DNA]</scope>
    <source>
        <strain evidence="11">CGMCC 1.10223</strain>
    </source>
</reference>
<dbReference type="PANTHER" id="PTHR33908:SF11">
    <property type="entry name" value="MEMBRANE PROTEIN"/>
    <property type="match status" value="1"/>
</dbReference>
<comment type="subcellular location">
    <subcellularLocation>
        <location evidence="1">Cell membrane</location>
        <topology evidence="1">Multi-pass membrane protein</topology>
    </subcellularLocation>
</comment>
<evidence type="ECO:0000256" key="7">
    <source>
        <dbReference type="ARBA" id="ARBA00023136"/>
    </source>
</evidence>
<feature type="transmembrane region" description="Helical" evidence="8">
    <location>
        <begin position="12"/>
        <end position="33"/>
    </location>
</feature>
<dbReference type="GO" id="GO:0009103">
    <property type="term" value="P:lipopolysaccharide biosynthetic process"/>
    <property type="evidence" value="ECO:0007669"/>
    <property type="project" value="UniProtKB-ARBA"/>
</dbReference>
<accession>A0A1I2B310</accession>
<evidence type="ECO:0000256" key="4">
    <source>
        <dbReference type="ARBA" id="ARBA00022679"/>
    </source>
</evidence>
<sequence length="499" mass="56248">MRLFQSFQSIRSLSAQTLTFIGGLFFVVVFAASFMNTTQLLQNPYLAASGVLLTFIFILAASWSLGRSISAKGYLLALMAVSLLTRLGWIIWIDTPPDSDFLFMYNAAQLAAAGDFSFNQDEYFLSWVYQFGFTMYEAGMIKLFGGAALFMLKLVNVLFSAATVLLVYYAALELFNEHTARIAGLLYALYIPNIIMCSVLTNQHWSTFFFTLGCLLIINKSFENKYGWLLIGLTFGLANIMRPLSLVYLAGFVAFLLLFRLFKANSDDFTPAGSPNGASSFGLLARAAGVLIIFYMVQSLASFALMQSGATQYPLSNREPYWKFVVGLNAETDGRWSLEDGKYVLQFKLGEERDAAELELIKERLADPAAVSSLFARKLAIFWGEEDSAVMWSLKDKNQPELAALLKITERFLFTAMSAAGVYSLYSLWRSRYAKQQNASYMLFLILLLGYAFVQLWIEIQARYRLDLLPCFILLQSYGIYLMQMKLTGRRRIKVSSLE</sequence>
<evidence type="ECO:0000256" key="2">
    <source>
        <dbReference type="ARBA" id="ARBA00022475"/>
    </source>
</evidence>
<dbReference type="InterPro" id="IPR038731">
    <property type="entry name" value="RgtA/B/C-like"/>
</dbReference>
<keyword evidence="11" id="KW-1185">Reference proteome</keyword>
<feature type="transmembrane region" description="Helical" evidence="8">
    <location>
        <begin position="412"/>
        <end position="429"/>
    </location>
</feature>
<feature type="transmembrane region" description="Helical" evidence="8">
    <location>
        <begin position="283"/>
        <end position="306"/>
    </location>
</feature>
<feature type="transmembrane region" description="Helical" evidence="8">
    <location>
        <begin position="464"/>
        <end position="483"/>
    </location>
</feature>
<dbReference type="EMBL" id="FONN01000003">
    <property type="protein sequence ID" value="SFE50555.1"/>
    <property type="molecule type" value="Genomic_DNA"/>
</dbReference>
<feature type="transmembrane region" description="Helical" evidence="8">
    <location>
        <begin position="45"/>
        <end position="66"/>
    </location>
</feature>
<name>A0A1I2B310_9BACL</name>
<protein>
    <submittedName>
        <fullName evidence="10">Dolichyl-phosphate-mannose-protein mannosyltransferase</fullName>
    </submittedName>
</protein>
<feature type="transmembrane region" description="Helical" evidence="8">
    <location>
        <begin position="240"/>
        <end position="262"/>
    </location>
</feature>
<feature type="transmembrane region" description="Helical" evidence="8">
    <location>
        <begin position="143"/>
        <end position="170"/>
    </location>
</feature>
<feature type="transmembrane region" description="Helical" evidence="8">
    <location>
        <begin position="73"/>
        <end position="93"/>
    </location>
</feature>
<dbReference type="InterPro" id="IPR050297">
    <property type="entry name" value="LipidA_mod_glycosyltrf_83"/>
</dbReference>
<keyword evidence="2" id="KW-1003">Cell membrane</keyword>
<keyword evidence="3 10" id="KW-0328">Glycosyltransferase</keyword>
<dbReference type="AlphaFoldDB" id="A0A1I2B310"/>